<dbReference type="CDD" id="cd00754">
    <property type="entry name" value="Ubl_MoaD"/>
    <property type="match status" value="1"/>
</dbReference>
<dbReference type="PANTHER" id="PTHR33359:SF1">
    <property type="entry name" value="MOLYBDOPTERIN SYNTHASE SULFUR CARRIER SUBUNIT"/>
    <property type="match status" value="1"/>
</dbReference>
<dbReference type="UniPathway" id="UPA00344"/>
<dbReference type="PANTHER" id="PTHR33359">
    <property type="entry name" value="MOLYBDOPTERIN SYNTHASE SULFUR CARRIER SUBUNIT"/>
    <property type="match status" value="1"/>
</dbReference>
<protein>
    <submittedName>
        <fullName evidence="2">Molybdopterin synthase sulfur carrier subunit</fullName>
    </submittedName>
</protein>
<dbReference type="GO" id="GO:1990133">
    <property type="term" value="C:molybdopterin adenylyltransferase complex"/>
    <property type="evidence" value="ECO:0007669"/>
    <property type="project" value="TreeGrafter"/>
</dbReference>
<sequence>MRVEVRFFASLRERIGRAGQALSLPESATVADVWLQAVGEKSIPSNVLAAINGEYVVSSSSVSDGDEVAFFPPVTGG</sequence>
<dbReference type="SUPFAM" id="SSF54285">
    <property type="entry name" value="MoaD/ThiS"/>
    <property type="match status" value="1"/>
</dbReference>
<proteinExistence type="predicted"/>
<keyword evidence="1" id="KW-0547">Nucleotide-binding</keyword>
<dbReference type="Gene3D" id="3.10.20.30">
    <property type="match status" value="1"/>
</dbReference>
<dbReference type="EMBL" id="UOFK01000312">
    <property type="protein sequence ID" value="VAW82368.1"/>
    <property type="molecule type" value="Genomic_DNA"/>
</dbReference>
<dbReference type="InterPro" id="IPR003749">
    <property type="entry name" value="ThiS/MoaD-like"/>
</dbReference>
<evidence type="ECO:0000313" key="2">
    <source>
        <dbReference type="EMBL" id="VAW82368.1"/>
    </source>
</evidence>
<dbReference type="GO" id="GO:0006777">
    <property type="term" value="P:Mo-molybdopterin cofactor biosynthetic process"/>
    <property type="evidence" value="ECO:0007669"/>
    <property type="project" value="InterPro"/>
</dbReference>
<dbReference type="InterPro" id="IPR016155">
    <property type="entry name" value="Mopterin_synth/thiamin_S_b"/>
</dbReference>
<evidence type="ECO:0000256" key="1">
    <source>
        <dbReference type="ARBA" id="ARBA00022741"/>
    </source>
</evidence>
<dbReference type="Pfam" id="PF02597">
    <property type="entry name" value="ThiS"/>
    <property type="match status" value="1"/>
</dbReference>
<dbReference type="InterPro" id="IPR012675">
    <property type="entry name" value="Beta-grasp_dom_sf"/>
</dbReference>
<accession>A0A3B0YN89</accession>
<dbReference type="InterPro" id="IPR044672">
    <property type="entry name" value="MOCS2A"/>
</dbReference>
<organism evidence="2">
    <name type="scientific">hydrothermal vent metagenome</name>
    <dbReference type="NCBI Taxonomy" id="652676"/>
    <lineage>
        <taxon>unclassified sequences</taxon>
        <taxon>metagenomes</taxon>
        <taxon>ecological metagenomes</taxon>
    </lineage>
</organism>
<reference evidence="2" key="1">
    <citation type="submission" date="2018-06" db="EMBL/GenBank/DDBJ databases">
        <authorList>
            <person name="Zhirakovskaya E."/>
        </authorList>
    </citation>
    <scope>NUCLEOTIDE SEQUENCE</scope>
</reference>
<dbReference type="GO" id="GO:0000166">
    <property type="term" value="F:nucleotide binding"/>
    <property type="evidence" value="ECO:0007669"/>
    <property type="project" value="UniProtKB-KW"/>
</dbReference>
<gene>
    <name evidence="2" type="ORF">MNBD_GAMMA13-147</name>
</gene>
<dbReference type="AlphaFoldDB" id="A0A3B0YN89"/>
<name>A0A3B0YN89_9ZZZZ</name>